<evidence type="ECO:0008006" key="3">
    <source>
        <dbReference type="Google" id="ProtNLM"/>
    </source>
</evidence>
<protein>
    <recommendedName>
        <fullName evidence="3">SMI1/KNR4 family protein</fullName>
    </recommendedName>
</protein>
<reference evidence="2" key="1">
    <citation type="journal article" date="2023" name="Mar. Drugs">
        <title>Gemmata algarum, a Novel Planctomycete Isolated from an Algal Mat, Displays Antimicrobial Activity.</title>
        <authorList>
            <person name="Kumar G."/>
            <person name="Kallscheuer N."/>
            <person name="Kashif M."/>
            <person name="Ahamad S."/>
            <person name="Jagadeeshwari U."/>
            <person name="Pannikurungottu S."/>
            <person name="Haufschild T."/>
            <person name="Kabuu M."/>
            <person name="Sasikala C."/>
            <person name="Jogler C."/>
            <person name="Ramana C."/>
        </authorList>
    </citation>
    <scope>NUCLEOTIDE SEQUENCE [LARGE SCALE GENOMIC DNA]</scope>
    <source>
        <strain evidence="2">JC673</strain>
    </source>
</reference>
<dbReference type="EMBL" id="JAXBLV010000203">
    <property type="protein sequence ID" value="MDY3561950.1"/>
    <property type="molecule type" value="Genomic_DNA"/>
</dbReference>
<gene>
    <name evidence="1" type="ORF">R5W23_003380</name>
</gene>
<organism evidence="1 2">
    <name type="scientific">Gemmata algarum</name>
    <dbReference type="NCBI Taxonomy" id="2975278"/>
    <lineage>
        <taxon>Bacteria</taxon>
        <taxon>Pseudomonadati</taxon>
        <taxon>Planctomycetota</taxon>
        <taxon>Planctomycetia</taxon>
        <taxon>Gemmatales</taxon>
        <taxon>Gemmataceae</taxon>
        <taxon>Gemmata</taxon>
    </lineage>
</organism>
<keyword evidence="2" id="KW-1185">Reference proteome</keyword>
<comment type="caution">
    <text evidence="1">The sequence shown here is derived from an EMBL/GenBank/DDBJ whole genome shotgun (WGS) entry which is preliminary data.</text>
</comment>
<dbReference type="RefSeq" id="WP_320688290.1">
    <property type="nucleotide sequence ID" value="NZ_JAXBLV010000203.1"/>
</dbReference>
<evidence type="ECO:0000313" key="1">
    <source>
        <dbReference type="EMBL" id="MDY3561950.1"/>
    </source>
</evidence>
<evidence type="ECO:0000313" key="2">
    <source>
        <dbReference type="Proteomes" id="UP001272242"/>
    </source>
</evidence>
<accession>A0ABU5F3N8</accession>
<proteinExistence type="predicted"/>
<name>A0ABU5F3N8_9BACT</name>
<sequence>MTEAEWLAVTDAAPMLGVARRDASERKLRLFAAACCRSVWHRLSDWRSRRVVEVAERYADGEAPREDVTAAREAIPDGRRFGSAAVAKCVAQFPAGHAAASTLHMLRCLVAFTDYGPHSPRVSDVSLPVAAAAMRDIFGNPFRPVTFCPSWRTSTAAALAAGMYEARDFGAMPILADALQDAGCDTDDILDHCRGGGPHVRGCWVVDLVLGKG</sequence>
<dbReference type="Proteomes" id="UP001272242">
    <property type="component" value="Unassembled WGS sequence"/>
</dbReference>